<sequence>MTSLKKTILVWTAFTLLAIGAIDAAVSYWRASKEADDFLDGQLRQIALNIGDLPAEAVNAPHTQIEPEDDLLIEVRKKNGDIVRSPGDSIELPISDVSGFSVITAGGIDWRAYTLHGRKRAVVVAQQLIVRRELAERAAIGVAAPIAVTIPMAWIIVSWAMARVFDRLSEIGRSIQARGPDRLDPIPVSDVPSEVLPLIDGMNELLARLTKALDQQQQFVSDAAHHLRTPLSALYIQLENLRMILDPSGSGRDFDEMNQGLRRASKLVDQLLRLARFDDPQKDLRFESIDISEVLISCIADQIPIAAAKGIDLGVKALLPGRVRGSRDDLAVLFNTILDNAIRYTPTGGSVDVSVRRADERIEIEICDSGPGVEEQYLPKLTERFFRSPDAAGEGTGLGLAIVAAIAKQHSFDLTISNRPESGGLCVAIQCPAD</sequence>
<dbReference type="EMBL" id="CP034087">
    <property type="protein sequence ID" value="AZG78811.1"/>
    <property type="molecule type" value="Genomic_DNA"/>
</dbReference>
<evidence type="ECO:0000259" key="13">
    <source>
        <dbReference type="PROSITE" id="PS50109"/>
    </source>
</evidence>
<evidence type="ECO:0000256" key="12">
    <source>
        <dbReference type="ARBA" id="ARBA00023136"/>
    </source>
</evidence>
<dbReference type="InterPro" id="IPR003594">
    <property type="entry name" value="HATPase_dom"/>
</dbReference>
<evidence type="ECO:0000256" key="6">
    <source>
        <dbReference type="ARBA" id="ARBA00022692"/>
    </source>
</evidence>
<keyword evidence="7" id="KW-0547">Nucleotide-binding</keyword>
<dbReference type="KEGG" id="mros:EHO51_18400"/>
<dbReference type="AlphaFoldDB" id="A0A3G8MA92"/>
<evidence type="ECO:0000256" key="7">
    <source>
        <dbReference type="ARBA" id="ARBA00022741"/>
    </source>
</evidence>
<protein>
    <recommendedName>
        <fullName evidence="3">histidine kinase</fullName>
        <ecNumber evidence="3">2.7.13.3</ecNumber>
    </recommendedName>
</protein>
<dbReference type="PROSITE" id="PS50109">
    <property type="entry name" value="HIS_KIN"/>
    <property type="match status" value="1"/>
</dbReference>
<dbReference type="PRINTS" id="PR00344">
    <property type="entry name" value="BCTRLSENSOR"/>
</dbReference>
<evidence type="ECO:0000256" key="4">
    <source>
        <dbReference type="ARBA" id="ARBA00022553"/>
    </source>
</evidence>
<dbReference type="Pfam" id="PF02518">
    <property type="entry name" value="HATPase_c"/>
    <property type="match status" value="1"/>
</dbReference>
<comment type="catalytic activity">
    <reaction evidence="1">
        <text>ATP + protein L-histidine = ADP + protein N-phospho-L-histidine.</text>
        <dbReference type="EC" id="2.7.13.3"/>
    </reaction>
</comment>
<keyword evidence="10" id="KW-1133">Transmembrane helix</keyword>
<dbReference type="PANTHER" id="PTHR45436">
    <property type="entry name" value="SENSOR HISTIDINE KINASE YKOH"/>
    <property type="match status" value="1"/>
</dbReference>
<dbReference type="SMART" id="SM00387">
    <property type="entry name" value="HATPase_c"/>
    <property type="match status" value="1"/>
</dbReference>
<keyword evidence="8" id="KW-0418">Kinase</keyword>
<keyword evidence="6" id="KW-0812">Transmembrane</keyword>
<keyword evidence="12" id="KW-0472">Membrane</keyword>
<dbReference type="SMART" id="SM00388">
    <property type="entry name" value="HisKA"/>
    <property type="match status" value="1"/>
</dbReference>
<proteinExistence type="predicted"/>
<keyword evidence="14" id="KW-0614">Plasmid</keyword>
<keyword evidence="11" id="KW-0902">Two-component regulatory system</keyword>
<organism evidence="14 15">
    <name type="scientific">Methylocystis rosea</name>
    <dbReference type="NCBI Taxonomy" id="173366"/>
    <lineage>
        <taxon>Bacteria</taxon>
        <taxon>Pseudomonadati</taxon>
        <taxon>Pseudomonadota</taxon>
        <taxon>Alphaproteobacteria</taxon>
        <taxon>Hyphomicrobiales</taxon>
        <taxon>Methylocystaceae</taxon>
        <taxon>Methylocystis</taxon>
    </lineage>
</organism>
<reference evidence="14 15" key="1">
    <citation type="submission" date="2018-11" db="EMBL/GenBank/DDBJ databases">
        <title>Genome squencing of methanotrophic bacteria isolated from alkaline groundwater in Korea.</title>
        <authorList>
            <person name="Nguyen L.N."/>
        </authorList>
    </citation>
    <scope>NUCLEOTIDE SEQUENCE [LARGE SCALE GENOMIC DNA]</scope>
    <source>
        <strain evidence="14 15">GW6</strain>
        <plasmid evidence="15">pgw6_1</plasmid>
    </source>
</reference>
<dbReference type="CDD" id="cd00082">
    <property type="entry name" value="HisKA"/>
    <property type="match status" value="1"/>
</dbReference>
<evidence type="ECO:0000256" key="1">
    <source>
        <dbReference type="ARBA" id="ARBA00000085"/>
    </source>
</evidence>
<evidence type="ECO:0000313" key="14">
    <source>
        <dbReference type="EMBL" id="AZG78811.1"/>
    </source>
</evidence>
<dbReference type="PANTHER" id="PTHR45436:SF14">
    <property type="entry name" value="SENSOR PROTEIN QSEC"/>
    <property type="match status" value="1"/>
</dbReference>
<evidence type="ECO:0000256" key="5">
    <source>
        <dbReference type="ARBA" id="ARBA00022679"/>
    </source>
</evidence>
<dbReference type="InterPro" id="IPR036097">
    <property type="entry name" value="HisK_dim/P_sf"/>
</dbReference>
<name>A0A3G8MA92_9HYPH</name>
<dbReference type="InterPro" id="IPR050428">
    <property type="entry name" value="TCS_sensor_his_kinase"/>
</dbReference>
<dbReference type="EC" id="2.7.13.3" evidence="3"/>
<gene>
    <name evidence="14" type="ORF">EHO51_18400</name>
</gene>
<accession>A0A3G8MA92</accession>
<evidence type="ECO:0000256" key="2">
    <source>
        <dbReference type="ARBA" id="ARBA00004141"/>
    </source>
</evidence>
<dbReference type="GO" id="GO:0005524">
    <property type="term" value="F:ATP binding"/>
    <property type="evidence" value="ECO:0007669"/>
    <property type="project" value="UniProtKB-KW"/>
</dbReference>
<dbReference type="CDD" id="cd00075">
    <property type="entry name" value="HATPase"/>
    <property type="match status" value="1"/>
</dbReference>
<dbReference type="InterPro" id="IPR004358">
    <property type="entry name" value="Sig_transdc_His_kin-like_C"/>
</dbReference>
<evidence type="ECO:0000256" key="9">
    <source>
        <dbReference type="ARBA" id="ARBA00022840"/>
    </source>
</evidence>
<dbReference type="InterPro" id="IPR003661">
    <property type="entry name" value="HisK_dim/P_dom"/>
</dbReference>
<evidence type="ECO:0000256" key="10">
    <source>
        <dbReference type="ARBA" id="ARBA00022989"/>
    </source>
</evidence>
<evidence type="ECO:0000256" key="11">
    <source>
        <dbReference type="ARBA" id="ARBA00023012"/>
    </source>
</evidence>
<dbReference type="GO" id="GO:0005886">
    <property type="term" value="C:plasma membrane"/>
    <property type="evidence" value="ECO:0007669"/>
    <property type="project" value="TreeGrafter"/>
</dbReference>
<dbReference type="InterPro" id="IPR005467">
    <property type="entry name" value="His_kinase_dom"/>
</dbReference>
<keyword evidence="4" id="KW-0597">Phosphoprotein</keyword>
<keyword evidence="9" id="KW-0067">ATP-binding</keyword>
<feature type="domain" description="Histidine kinase" evidence="13">
    <location>
        <begin position="222"/>
        <end position="434"/>
    </location>
</feature>
<dbReference type="SUPFAM" id="SSF47384">
    <property type="entry name" value="Homodimeric domain of signal transducing histidine kinase"/>
    <property type="match status" value="1"/>
</dbReference>
<dbReference type="SUPFAM" id="SSF55874">
    <property type="entry name" value="ATPase domain of HSP90 chaperone/DNA topoisomerase II/histidine kinase"/>
    <property type="match status" value="1"/>
</dbReference>
<evidence type="ECO:0000313" key="15">
    <source>
        <dbReference type="Proteomes" id="UP000273982"/>
    </source>
</evidence>
<dbReference type="Gene3D" id="1.10.287.130">
    <property type="match status" value="1"/>
</dbReference>
<comment type="subcellular location">
    <subcellularLocation>
        <location evidence="2">Membrane</location>
        <topology evidence="2">Multi-pass membrane protein</topology>
    </subcellularLocation>
</comment>
<dbReference type="Gene3D" id="3.30.565.10">
    <property type="entry name" value="Histidine kinase-like ATPase, C-terminal domain"/>
    <property type="match status" value="1"/>
</dbReference>
<keyword evidence="5" id="KW-0808">Transferase</keyword>
<dbReference type="Pfam" id="PF00512">
    <property type="entry name" value="HisKA"/>
    <property type="match status" value="1"/>
</dbReference>
<geneLocation type="plasmid" evidence="15">
    <name>pgw6_1</name>
</geneLocation>
<evidence type="ECO:0000256" key="8">
    <source>
        <dbReference type="ARBA" id="ARBA00022777"/>
    </source>
</evidence>
<dbReference type="RefSeq" id="WP_124740321.1">
    <property type="nucleotide sequence ID" value="NZ_CP034087.1"/>
</dbReference>
<dbReference type="InterPro" id="IPR036890">
    <property type="entry name" value="HATPase_C_sf"/>
</dbReference>
<dbReference type="Proteomes" id="UP000273982">
    <property type="component" value="Plasmid pGW6_1"/>
</dbReference>
<evidence type="ECO:0000256" key="3">
    <source>
        <dbReference type="ARBA" id="ARBA00012438"/>
    </source>
</evidence>
<dbReference type="GO" id="GO:0000155">
    <property type="term" value="F:phosphorelay sensor kinase activity"/>
    <property type="evidence" value="ECO:0007669"/>
    <property type="project" value="InterPro"/>
</dbReference>